<accession>A0ABN8LFN2</accession>
<keyword evidence="1" id="KW-1133">Transmembrane helix</keyword>
<keyword evidence="1" id="KW-0472">Membrane</keyword>
<evidence type="ECO:0000256" key="1">
    <source>
        <dbReference type="SAM" id="Phobius"/>
    </source>
</evidence>
<proteinExistence type="predicted"/>
<keyword evidence="1" id="KW-0812">Transmembrane</keyword>
<evidence type="ECO:0000313" key="3">
    <source>
        <dbReference type="Proteomes" id="UP001159427"/>
    </source>
</evidence>
<reference evidence="2 3" key="1">
    <citation type="submission" date="2022-05" db="EMBL/GenBank/DDBJ databases">
        <authorList>
            <consortium name="Genoscope - CEA"/>
            <person name="William W."/>
        </authorList>
    </citation>
    <scope>NUCLEOTIDE SEQUENCE [LARGE SCALE GENOMIC DNA]</scope>
</reference>
<feature type="transmembrane region" description="Helical" evidence="1">
    <location>
        <begin position="30"/>
        <end position="48"/>
    </location>
</feature>
<gene>
    <name evidence="2" type="ORF">PEVE_00041736</name>
</gene>
<sequence length="60" mass="6898">LRRIDFLAIGNCNWLLCILLSIFNDGVARIFLFLSLFSILVLMAGLHIDYISQQKLKQDT</sequence>
<protein>
    <submittedName>
        <fullName evidence="2">Uncharacterized protein</fullName>
    </submittedName>
</protein>
<comment type="caution">
    <text evidence="2">The sequence shown here is derived from an EMBL/GenBank/DDBJ whole genome shotgun (WGS) entry which is preliminary data.</text>
</comment>
<dbReference type="EMBL" id="CALNXI010000008">
    <property type="protein sequence ID" value="CAH3014269.1"/>
    <property type="molecule type" value="Genomic_DNA"/>
</dbReference>
<keyword evidence="3" id="KW-1185">Reference proteome</keyword>
<feature type="transmembrane region" description="Helical" evidence="1">
    <location>
        <begin position="7"/>
        <end position="24"/>
    </location>
</feature>
<evidence type="ECO:0000313" key="2">
    <source>
        <dbReference type="EMBL" id="CAH3014269.1"/>
    </source>
</evidence>
<organism evidence="2 3">
    <name type="scientific">Porites evermanni</name>
    <dbReference type="NCBI Taxonomy" id="104178"/>
    <lineage>
        <taxon>Eukaryota</taxon>
        <taxon>Metazoa</taxon>
        <taxon>Cnidaria</taxon>
        <taxon>Anthozoa</taxon>
        <taxon>Hexacorallia</taxon>
        <taxon>Scleractinia</taxon>
        <taxon>Fungiina</taxon>
        <taxon>Poritidae</taxon>
        <taxon>Porites</taxon>
    </lineage>
</organism>
<feature type="non-terminal residue" evidence="2">
    <location>
        <position position="1"/>
    </location>
</feature>
<dbReference type="Proteomes" id="UP001159427">
    <property type="component" value="Unassembled WGS sequence"/>
</dbReference>
<name>A0ABN8LFN2_9CNID</name>